<dbReference type="Pfam" id="PF18317">
    <property type="entry name" value="SDH_C"/>
    <property type="match status" value="1"/>
</dbReference>
<keyword evidence="13" id="KW-1185">Reference proteome</keyword>
<dbReference type="GO" id="GO:0004764">
    <property type="term" value="F:shikimate 3-dehydrogenase (NADP+) activity"/>
    <property type="evidence" value="ECO:0007669"/>
    <property type="project" value="UniProtKB-EC"/>
</dbReference>
<gene>
    <name evidence="8 12" type="primary">aroE</name>
    <name evidence="12" type="ORF">ACFSUN_19190</name>
</gene>
<dbReference type="InterPro" id="IPR013708">
    <property type="entry name" value="Shikimate_DH-bd_N"/>
</dbReference>
<comment type="caution">
    <text evidence="12">The sequence shown here is derived from an EMBL/GenBank/DDBJ whole genome shotgun (WGS) entry which is preliminary data.</text>
</comment>
<evidence type="ECO:0000256" key="5">
    <source>
        <dbReference type="ARBA" id="ARBA00023002"/>
    </source>
</evidence>
<protein>
    <recommendedName>
        <fullName evidence="2 8">Shikimate dehydrogenase (NADP(+))</fullName>
        <shortName evidence="8">SDH</shortName>
        <ecNumber evidence="2 8">1.1.1.25</ecNumber>
    </recommendedName>
</protein>
<feature type="binding site" evidence="8">
    <location>
        <position position="244"/>
    </location>
    <ligand>
        <name>NADP(+)</name>
        <dbReference type="ChEBI" id="CHEBI:58349"/>
    </ligand>
</feature>
<comment type="subunit">
    <text evidence="8">Homodimer.</text>
</comment>
<comment type="caution">
    <text evidence="8">Lacks conserved residue(s) required for the propagation of feature annotation.</text>
</comment>
<name>A0ABW5Q5F5_9BACI</name>
<comment type="function">
    <text evidence="8">Involved in the biosynthesis of the chorismate, which leads to the biosynthesis of aromatic amino acids. Catalyzes the reversible NADPH linked reduction of 3-dehydroshikimate (DHSA) to yield shikimate (SA).</text>
</comment>
<evidence type="ECO:0000256" key="1">
    <source>
        <dbReference type="ARBA" id="ARBA00004871"/>
    </source>
</evidence>
<evidence type="ECO:0000256" key="8">
    <source>
        <dbReference type="HAMAP-Rule" id="MF_00222"/>
    </source>
</evidence>
<dbReference type="Proteomes" id="UP001597451">
    <property type="component" value="Unassembled WGS sequence"/>
</dbReference>
<dbReference type="InterPro" id="IPR006151">
    <property type="entry name" value="Shikm_DH/Glu-tRNA_Rdtase"/>
</dbReference>
<feature type="binding site" evidence="8">
    <location>
        <position position="221"/>
    </location>
    <ligand>
        <name>NADP(+)</name>
        <dbReference type="ChEBI" id="CHEBI:58349"/>
    </ligand>
</feature>
<evidence type="ECO:0000259" key="11">
    <source>
        <dbReference type="Pfam" id="PF18317"/>
    </source>
</evidence>
<dbReference type="RefSeq" id="WP_379564565.1">
    <property type="nucleotide sequence ID" value="NZ_CP085256.1"/>
</dbReference>
<evidence type="ECO:0000256" key="2">
    <source>
        <dbReference type="ARBA" id="ARBA00012962"/>
    </source>
</evidence>
<evidence type="ECO:0000256" key="3">
    <source>
        <dbReference type="ARBA" id="ARBA00022605"/>
    </source>
</evidence>
<evidence type="ECO:0000259" key="9">
    <source>
        <dbReference type="Pfam" id="PF01488"/>
    </source>
</evidence>
<feature type="binding site" evidence="8">
    <location>
        <begin position="154"/>
        <end position="159"/>
    </location>
    <ligand>
        <name>NADP(+)</name>
        <dbReference type="ChEBI" id="CHEBI:58349"/>
    </ligand>
</feature>
<evidence type="ECO:0000256" key="7">
    <source>
        <dbReference type="ARBA" id="ARBA00049442"/>
    </source>
</evidence>
<keyword evidence="6 8" id="KW-0057">Aromatic amino acid biosynthesis</keyword>
<feature type="binding site" evidence="8">
    <location>
        <position position="223"/>
    </location>
    <ligand>
        <name>shikimate</name>
        <dbReference type="ChEBI" id="CHEBI:36208"/>
    </ligand>
</feature>
<dbReference type="InterPro" id="IPR036291">
    <property type="entry name" value="NAD(P)-bd_dom_sf"/>
</dbReference>
<reference evidence="13" key="1">
    <citation type="journal article" date="2019" name="Int. J. Syst. Evol. Microbiol.">
        <title>The Global Catalogue of Microorganisms (GCM) 10K type strain sequencing project: providing services to taxonomists for standard genome sequencing and annotation.</title>
        <authorList>
            <consortium name="The Broad Institute Genomics Platform"/>
            <consortium name="The Broad Institute Genome Sequencing Center for Infectious Disease"/>
            <person name="Wu L."/>
            <person name="Ma J."/>
        </authorList>
    </citation>
    <scope>NUCLEOTIDE SEQUENCE [LARGE SCALE GENOMIC DNA]</scope>
    <source>
        <strain evidence="13">TISTR 1858</strain>
    </source>
</reference>
<feature type="binding site" evidence="8">
    <location>
        <position position="251"/>
    </location>
    <ligand>
        <name>shikimate</name>
        <dbReference type="ChEBI" id="CHEBI:36208"/>
    </ligand>
</feature>
<feature type="domain" description="Quinate/shikimate 5-dehydrogenase/glutamyl-tRNA reductase" evidence="9">
    <location>
        <begin position="123"/>
        <end position="195"/>
    </location>
</feature>
<feature type="domain" description="SDH C-terminal" evidence="11">
    <location>
        <begin position="244"/>
        <end position="273"/>
    </location>
</feature>
<dbReference type="Pfam" id="PF08501">
    <property type="entry name" value="Shikimate_dh_N"/>
    <property type="match status" value="1"/>
</dbReference>
<dbReference type="Gene3D" id="3.40.50.720">
    <property type="entry name" value="NAD(P)-binding Rossmann-like Domain"/>
    <property type="match status" value="1"/>
</dbReference>
<accession>A0ABW5Q5F5</accession>
<feature type="binding site" evidence="8">
    <location>
        <position position="103"/>
    </location>
    <ligand>
        <name>shikimate</name>
        <dbReference type="ChEBI" id="CHEBI:36208"/>
    </ligand>
</feature>
<dbReference type="SUPFAM" id="SSF51735">
    <property type="entry name" value="NAD(P)-binding Rossmann-fold domains"/>
    <property type="match status" value="1"/>
</dbReference>
<evidence type="ECO:0000313" key="12">
    <source>
        <dbReference type="EMBL" id="MFD2630897.1"/>
    </source>
</evidence>
<comment type="pathway">
    <text evidence="1 8">Metabolic intermediate biosynthesis; chorismate biosynthesis; chorismate from D-erythrose 4-phosphate and phosphoenolpyruvate: step 4/7.</text>
</comment>
<comment type="similarity">
    <text evidence="8">Belongs to the shikimate dehydrogenase family.</text>
</comment>
<feature type="binding site" evidence="8">
    <location>
        <position position="88"/>
    </location>
    <ligand>
        <name>shikimate</name>
        <dbReference type="ChEBI" id="CHEBI:36208"/>
    </ligand>
</feature>
<dbReference type="EMBL" id="JBHUMX010000045">
    <property type="protein sequence ID" value="MFD2630897.1"/>
    <property type="molecule type" value="Genomic_DNA"/>
</dbReference>
<dbReference type="InterPro" id="IPR041121">
    <property type="entry name" value="SDH_C"/>
</dbReference>
<dbReference type="NCBIfam" id="TIGR00507">
    <property type="entry name" value="aroE"/>
    <property type="match status" value="1"/>
</dbReference>
<keyword evidence="3 8" id="KW-0028">Amino-acid biosynthesis</keyword>
<feature type="active site" description="Proton acceptor" evidence="8">
    <location>
        <position position="67"/>
    </location>
</feature>
<dbReference type="InterPro" id="IPR046346">
    <property type="entry name" value="Aminoacid_DH-like_N_sf"/>
</dbReference>
<keyword evidence="5 8" id="KW-0560">Oxidoreductase</keyword>
<organism evidence="12 13">
    <name type="scientific">Oceanobacillus kapialis</name>
    <dbReference type="NCBI Taxonomy" id="481353"/>
    <lineage>
        <taxon>Bacteria</taxon>
        <taxon>Bacillati</taxon>
        <taxon>Bacillota</taxon>
        <taxon>Bacilli</taxon>
        <taxon>Bacillales</taxon>
        <taxon>Bacillaceae</taxon>
        <taxon>Oceanobacillus</taxon>
    </lineage>
</organism>
<feature type="binding site" evidence="8">
    <location>
        <begin position="130"/>
        <end position="134"/>
    </location>
    <ligand>
        <name>NADP(+)</name>
        <dbReference type="ChEBI" id="CHEBI:58349"/>
    </ligand>
</feature>
<dbReference type="Gene3D" id="3.40.50.10860">
    <property type="entry name" value="Leucine Dehydrogenase, chain A, domain 1"/>
    <property type="match status" value="1"/>
</dbReference>
<dbReference type="SUPFAM" id="SSF53223">
    <property type="entry name" value="Aminoacid dehydrogenase-like, N-terminal domain"/>
    <property type="match status" value="1"/>
</dbReference>
<evidence type="ECO:0000256" key="6">
    <source>
        <dbReference type="ARBA" id="ARBA00023141"/>
    </source>
</evidence>
<feature type="domain" description="Shikimate dehydrogenase substrate binding N-terminal" evidence="10">
    <location>
        <begin position="7"/>
        <end position="90"/>
    </location>
</feature>
<dbReference type="PANTHER" id="PTHR21089">
    <property type="entry name" value="SHIKIMATE DEHYDROGENASE"/>
    <property type="match status" value="1"/>
</dbReference>
<dbReference type="CDD" id="cd01065">
    <property type="entry name" value="NAD_bind_Shikimate_DH"/>
    <property type="match status" value="1"/>
</dbReference>
<dbReference type="InterPro" id="IPR011342">
    <property type="entry name" value="Shikimate_DH"/>
</dbReference>
<evidence type="ECO:0000256" key="4">
    <source>
        <dbReference type="ARBA" id="ARBA00022857"/>
    </source>
</evidence>
<dbReference type="InterPro" id="IPR022893">
    <property type="entry name" value="Shikimate_DH_fam"/>
</dbReference>
<sequence length="279" mass="31418">MDYRLGLIGYPVEHSLSPWIHESFMKQIAVKGSYTKYEIPLSDDFSKRIANIKKEGLQGFNVTVPYKQRIIPFLDKIDSIAGEIGAVNTVSFEDGLWVGYNTDGFGYLRSLEMEFPALMENTAIRILLVGAGGACRGIYHTFANAGFRNVDIANRTIEKAEDITKKHEKLNTKVFTLEEAAERTDQYDLIIQTSSVGMKPGIEEKIIQLDRLKKGAIVSDIVYQPIKTAFLKQAKESGAAIHFGHTMLLYQAQYAFEIWTGKRVPIDDMDKKLKLLLEG</sequence>
<feature type="binding site" evidence="8">
    <location>
        <begin position="15"/>
        <end position="17"/>
    </location>
    <ligand>
        <name>shikimate</name>
        <dbReference type="ChEBI" id="CHEBI:36208"/>
    </ligand>
</feature>
<dbReference type="PANTHER" id="PTHR21089:SF1">
    <property type="entry name" value="BIFUNCTIONAL 3-DEHYDROQUINATE DEHYDRATASE_SHIKIMATE DEHYDROGENASE, CHLOROPLASTIC"/>
    <property type="match status" value="1"/>
</dbReference>
<dbReference type="Pfam" id="PF01488">
    <property type="entry name" value="Shikimate_DH"/>
    <property type="match status" value="1"/>
</dbReference>
<dbReference type="HAMAP" id="MF_00222">
    <property type="entry name" value="Shikimate_DH_AroE"/>
    <property type="match status" value="1"/>
</dbReference>
<evidence type="ECO:0000313" key="13">
    <source>
        <dbReference type="Proteomes" id="UP001597451"/>
    </source>
</evidence>
<evidence type="ECO:0000259" key="10">
    <source>
        <dbReference type="Pfam" id="PF08501"/>
    </source>
</evidence>
<feature type="binding site" evidence="8">
    <location>
        <position position="63"/>
    </location>
    <ligand>
        <name>shikimate</name>
        <dbReference type="ChEBI" id="CHEBI:36208"/>
    </ligand>
</feature>
<comment type="catalytic activity">
    <reaction evidence="7 8">
        <text>shikimate + NADP(+) = 3-dehydroshikimate + NADPH + H(+)</text>
        <dbReference type="Rhea" id="RHEA:17737"/>
        <dbReference type="ChEBI" id="CHEBI:15378"/>
        <dbReference type="ChEBI" id="CHEBI:16630"/>
        <dbReference type="ChEBI" id="CHEBI:36208"/>
        <dbReference type="ChEBI" id="CHEBI:57783"/>
        <dbReference type="ChEBI" id="CHEBI:58349"/>
        <dbReference type="EC" id="1.1.1.25"/>
    </reaction>
</comment>
<proteinExistence type="inferred from homology"/>
<dbReference type="EC" id="1.1.1.25" evidence="2 8"/>
<keyword evidence="4 8" id="KW-0521">NADP</keyword>